<dbReference type="AlphaFoldDB" id="A0A2N8UNF2"/>
<dbReference type="Gene3D" id="1.10.1200.10">
    <property type="entry name" value="ACP-like"/>
    <property type="match status" value="1"/>
</dbReference>
<gene>
    <name evidence="4" type="ORF">SRS1_21030</name>
</gene>
<dbReference type="GO" id="GO:0031177">
    <property type="term" value="F:phosphopantetheine binding"/>
    <property type="evidence" value="ECO:0007669"/>
    <property type="project" value="TreeGrafter"/>
</dbReference>
<sequence length="222" mass="23733">MVREDALVAAYTRKVSKSSDDGANDSLLSSIKRCCEQRLPAYCVPSRFVCIADGRLPHTRNGKLDTAQLERIVSAAIAEQDKAAMELSADNPHDSQKGTRRAGSALEESIAEAWSLALNLSTDEIGLSRSFASLGGDSIKAVRVAAHLRRRGLSGLKDVSVGAILACKTIEAYATRQLELEQAREQSHSVAPLPFQATVSAKPARFSLLAKSRRCAPSVAAA</sequence>
<accession>A0A2N8UNF2</accession>
<dbReference type="SUPFAM" id="SSF56801">
    <property type="entry name" value="Acetyl-CoA synthetase-like"/>
    <property type="match status" value="1"/>
</dbReference>
<dbReference type="GO" id="GO:0043041">
    <property type="term" value="P:amino acid activation for nonribosomal peptide biosynthetic process"/>
    <property type="evidence" value="ECO:0007669"/>
    <property type="project" value="TreeGrafter"/>
</dbReference>
<name>A0A2N8UNF2_9BASI</name>
<dbReference type="PROSITE" id="PS50075">
    <property type="entry name" value="CARRIER"/>
    <property type="match status" value="1"/>
</dbReference>
<dbReference type="SUPFAM" id="SSF47336">
    <property type="entry name" value="ACP-like"/>
    <property type="match status" value="1"/>
</dbReference>
<evidence type="ECO:0000313" key="5">
    <source>
        <dbReference type="Proteomes" id="UP000239563"/>
    </source>
</evidence>
<reference evidence="4 5" key="1">
    <citation type="submission" date="2017-02" db="EMBL/GenBank/DDBJ databases">
        <authorList>
            <person name="Peterson S.W."/>
        </authorList>
    </citation>
    <scope>NUCLEOTIDE SEQUENCE [LARGE SCALE GENOMIC DNA]</scope>
    <source>
        <strain evidence="4 5">SRS1_H2-8</strain>
    </source>
</reference>
<organism evidence="4 5">
    <name type="scientific">Sporisorium reilianum f. sp. reilianum</name>
    <dbReference type="NCBI Taxonomy" id="72559"/>
    <lineage>
        <taxon>Eukaryota</taxon>
        <taxon>Fungi</taxon>
        <taxon>Dikarya</taxon>
        <taxon>Basidiomycota</taxon>
        <taxon>Ustilaginomycotina</taxon>
        <taxon>Ustilaginomycetes</taxon>
        <taxon>Ustilaginales</taxon>
        <taxon>Ustilaginaceae</taxon>
        <taxon>Sporisorium</taxon>
    </lineage>
</organism>
<dbReference type="PANTHER" id="PTHR45527">
    <property type="entry name" value="NONRIBOSOMAL PEPTIDE SYNTHETASE"/>
    <property type="match status" value="1"/>
</dbReference>
<dbReference type="InterPro" id="IPR036736">
    <property type="entry name" value="ACP-like_sf"/>
</dbReference>
<dbReference type="InterPro" id="IPR006162">
    <property type="entry name" value="Ppantetheine_attach_site"/>
</dbReference>
<evidence type="ECO:0000259" key="3">
    <source>
        <dbReference type="PROSITE" id="PS50075"/>
    </source>
</evidence>
<keyword evidence="2" id="KW-0597">Phosphoprotein</keyword>
<protein>
    <recommendedName>
        <fullName evidence="3">Carrier domain-containing protein</fullName>
    </recommendedName>
</protein>
<dbReference type="InterPro" id="IPR045851">
    <property type="entry name" value="AMP-bd_C_sf"/>
</dbReference>
<dbReference type="GO" id="GO:0005737">
    <property type="term" value="C:cytoplasm"/>
    <property type="evidence" value="ECO:0007669"/>
    <property type="project" value="TreeGrafter"/>
</dbReference>
<dbReference type="Gene3D" id="3.30.300.30">
    <property type="match status" value="1"/>
</dbReference>
<dbReference type="Pfam" id="PF00550">
    <property type="entry name" value="PP-binding"/>
    <property type="match status" value="1"/>
</dbReference>
<dbReference type="PANTHER" id="PTHR45527:SF15">
    <property type="entry name" value="NONRIBOSOMAL PEPTIDE SYNTHETASE EASA-RELATED"/>
    <property type="match status" value="1"/>
</dbReference>
<proteinExistence type="predicted"/>
<evidence type="ECO:0000313" key="4">
    <source>
        <dbReference type="EMBL" id="SJX66279.1"/>
    </source>
</evidence>
<evidence type="ECO:0000256" key="1">
    <source>
        <dbReference type="ARBA" id="ARBA00022450"/>
    </source>
</evidence>
<dbReference type="Proteomes" id="UP000239563">
    <property type="component" value="Chromosome XXI"/>
</dbReference>
<keyword evidence="1" id="KW-0596">Phosphopantetheine</keyword>
<feature type="domain" description="Carrier" evidence="3">
    <location>
        <begin position="101"/>
        <end position="181"/>
    </location>
</feature>
<evidence type="ECO:0000256" key="2">
    <source>
        <dbReference type="ARBA" id="ARBA00022553"/>
    </source>
</evidence>
<dbReference type="InterPro" id="IPR009081">
    <property type="entry name" value="PP-bd_ACP"/>
</dbReference>
<dbReference type="GO" id="GO:0016874">
    <property type="term" value="F:ligase activity"/>
    <property type="evidence" value="ECO:0007669"/>
    <property type="project" value="UniProtKB-KW"/>
</dbReference>
<dbReference type="GO" id="GO:0044550">
    <property type="term" value="P:secondary metabolite biosynthetic process"/>
    <property type="evidence" value="ECO:0007669"/>
    <property type="project" value="TreeGrafter"/>
</dbReference>
<dbReference type="PROSITE" id="PS00012">
    <property type="entry name" value="PHOSPHOPANTETHEINE"/>
    <property type="match status" value="1"/>
</dbReference>
<dbReference type="EMBL" id="LT795074">
    <property type="protein sequence ID" value="SJX66279.1"/>
    <property type="molecule type" value="Genomic_DNA"/>
</dbReference>